<evidence type="ECO:0000256" key="1">
    <source>
        <dbReference type="ARBA" id="ARBA00022598"/>
    </source>
</evidence>
<dbReference type="RefSeq" id="WP_341568208.1">
    <property type="nucleotide sequence ID" value="NZ_JBAKAR010000080.1"/>
</dbReference>
<evidence type="ECO:0000256" key="3">
    <source>
        <dbReference type="ARBA" id="ARBA00022840"/>
    </source>
</evidence>
<evidence type="ECO:0000256" key="2">
    <source>
        <dbReference type="ARBA" id="ARBA00022741"/>
    </source>
</evidence>
<dbReference type="InterPro" id="IPR009008">
    <property type="entry name" value="Val/Leu/Ile-tRNA-synth_edit"/>
</dbReference>
<dbReference type="Gene3D" id="3.90.740.10">
    <property type="entry name" value="Valyl/Leucyl/Isoleucyl-tRNA synthetase, editing domain"/>
    <property type="match status" value="1"/>
</dbReference>
<evidence type="ECO:0000256" key="5">
    <source>
        <dbReference type="ARBA" id="ARBA00023146"/>
    </source>
</evidence>
<keyword evidence="1" id="KW-0436">Ligase</keyword>
<dbReference type="Proteomes" id="UP001379949">
    <property type="component" value="Unassembled WGS sequence"/>
</dbReference>
<protein>
    <recommendedName>
        <fullName evidence="9">Isoleucine--tRNA ligase</fullName>
    </recommendedName>
</protein>
<feature type="non-terminal residue" evidence="7">
    <location>
        <position position="1"/>
    </location>
</feature>
<keyword evidence="4" id="KW-0648">Protein biosynthesis</keyword>
<accession>A0ABU9GD95</accession>
<sequence>QDKQSPAIDVRFIFADQDAVVNAFDLAQGHEGQGSVGTVIWTTTPWTLPANRAVAVHADLEYALVQVEDEGAQQRLILGSELV</sequence>
<evidence type="ECO:0000256" key="4">
    <source>
        <dbReference type="ARBA" id="ARBA00022917"/>
    </source>
</evidence>
<proteinExistence type="predicted"/>
<dbReference type="PANTHER" id="PTHR42765">
    <property type="entry name" value="SOLEUCYL-TRNA SYNTHETASE"/>
    <property type="match status" value="1"/>
</dbReference>
<comment type="catalytic activity">
    <reaction evidence="6">
        <text>tRNA(Ile) + L-isoleucine + ATP = L-isoleucyl-tRNA(Ile) + AMP + diphosphate</text>
        <dbReference type="Rhea" id="RHEA:11060"/>
        <dbReference type="Rhea" id="RHEA-COMP:9666"/>
        <dbReference type="Rhea" id="RHEA-COMP:9695"/>
        <dbReference type="ChEBI" id="CHEBI:30616"/>
        <dbReference type="ChEBI" id="CHEBI:33019"/>
        <dbReference type="ChEBI" id="CHEBI:58045"/>
        <dbReference type="ChEBI" id="CHEBI:78442"/>
        <dbReference type="ChEBI" id="CHEBI:78528"/>
        <dbReference type="ChEBI" id="CHEBI:456215"/>
        <dbReference type="EC" id="6.1.1.5"/>
    </reaction>
</comment>
<dbReference type="SUPFAM" id="SSF50677">
    <property type="entry name" value="ValRS/IleRS/LeuRS editing domain"/>
    <property type="match status" value="1"/>
</dbReference>
<organism evidence="7 8">
    <name type="scientific">Marinomonas arenicola</name>
    <dbReference type="NCBI Taxonomy" id="569601"/>
    <lineage>
        <taxon>Bacteria</taxon>
        <taxon>Pseudomonadati</taxon>
        <taxon>Pseudomonadota</taxon>
        <taxon>Gammaproteobacteria</taxon>
        <taxon>Oceanospirillales</taxon>
        <taxon>Oceanospirillaceae</taxon>
        <taxon>Marinomonas</taxon>
    </lineage>
</organism>
<keyword evidence="2" id="KW-0547">Nucleotide-binding</keyword>
<name>A0ABU9GD95_9GAMM</name>
<feature type="non-terminal residue" evidence="7">
    <location>
        <position position="83"/>
    </location>
</feature>
<dbReference type="InterPro" id="IPR050081">
    <property type="entry name" value="Ile-tRNA_ligase"/>
</dbReference>
<comment type="caution">
    <text evidence="7">The sequence shown here is derived from an EMBL/GenBank/DDBJ whole genome shotgun (WGS) entry which is preliminary data.</text>
</comment>
<evidence type="ECO:0000313" key="8">
    <source>
        <dbReference type="Proteomes" id="UP001379949"/>
    </source>
</evidence>
<evidence type="ECO:0008006" key="9">
    <source>
        <dbReference type="Google" id="ProtNLM"/>
    </source>
</evidence>
<keyword evidence="5" id="KW-0030">Aminoacyl-tRNA synthetase</keyword>
<keyword evidence="3" id="KW-0067">ATP-binding</keyword>
<dbReference type="EMBL" id="JBAKAR010000080">
    <property type="protein sequence ID" value="MEL0614982.1"/>
    <property type="molecule type" value="Genomic_DNA"/>
</dbReference>
<reference evidence="7 8" key="1">
    <citation type="submission" date="2024-02" db="EMBL/GenBank/DDBJ databases">
        <title>Bacteria isolated from the canopy kelp, Nereocystis luetkeana.</title>
        <authorList>
            <person name="Pfister C.A."/>
            <person name="Younker I.T."/>
            <person name="Light S.H."/>
        </authorList>
    </citation>
    <scope>NUCLEOTIDE SEQUENCE [LARGE SCALE GENOMIC DNA]</scope>
    <source>
        <strain evidence="7 8">TI.4.07</strain>
    </source>
</reference>
<evidence type="ECO:0000256" key="6">
    <source>
        <dbReference type="ARBA" id="ARBA00048359"/>
    </source>
</evidence>
<evidence type="ECO:0000313" key="7">
    <source>
        <dbReference type="EMBL" id="MEL0614982.1"/>
    </source>
</evidence>
<gene>
    <name evidence="7" type="ORF">V6242_17705</name>
</gene>
<keyword evidence="8" id="KW-1185">Reference proteome</keyword>
<dbReference type="PANTHER" id="PTHR42765:SF1">
    <property type="entry name" value="ISOLEUCINE--TRNA LIGASE, MITOCHONDRIAL"/>
    <property type="match status" value="1"/>
</dbReference>